<name>A0A0A9AEQ5_ARUDO</name>
<evidence type="ECO:0000256" key="1">
    <source>
        <dbReference type="SAM" id="MobiDB-lite"/>
    </source>
</evidence>
<reference evidence="2" key="1">
    <citation type="submission" date="2014-09" db="EMBL/GenBank/DDBJ databases">
        <authorList>
            <person name="Magalhaes I.L.F."/>
            <person name="Oliveira U."/>
            <person name="Santos F.R."/>
            <person name="Vidigal T.H.D.A."/>
            <person name="Brescovit A.D."/>
            <person name="Santos A.J."/>
        </authorList>
    </citation>
    <scope>NUCLEOTIDE SEQUENCE</scope>
    <source>
        <tissue evidence="2">Shoot tissue taken approximately 20 cm above the soil surface</tissue>
    </source>
</reference>
<accession>A0A0A9AEQ5</accession>
<dbReference type="AlphaFoldDB" id="A0A0A9AEQ5"/>
<protein>
    <submittedName>
        <fullName evidence="2">Uncharacterized protein</fullName>
    </submittedName>
</protein>
<organism evidence="2">
    <name type="scientific">Arundo donax</name>
    <name type="common">Giant reed</name>
    <name type="synonym">Donax arundinaceus</name>
    <dbReference type="NCBI Taxonomy" id="35708"/>
    <lineage>
        <taxon>Eukaryota</taxon>
        <taxon>Viridiplantae</taxon>
        <taxon>Streptophyta</taxon>
        <taxon>Embryophyta</taxon>
        <taxon>Tracheophyta</taxon>
        <taxon>Spermatophyta</taxon>
        <taxon>Magnoliopsida</taxon>
        <taxon>Liliopsida</taxon>
        <taxon>Poales</taxon>
        <taxon>Poaceae</taxon>
        <taxon>PACMAD clade</taxon>
        <taxon>Arundinoideae</taxon>
        <taxon>Arundineae</taxon>
        <taxon>Arundo</taxon>
    </lineage>
</organism>
<reference evidence="2" key="2">
    <citation type="journal article" date="2015" name="Data Brief">
        <title>Shoot transcriptome of the giant reed, Arundo donax.</title>
        <authorList>
            <person name="Barrero R.A."/>
            <person name="Guerrero F.D."/>
            <person name="Moolhuijzen P."/>
            <person name="Goolsby J.A."/>
            <person name="Tidwell J."/>
            <person name="Bellgard S.E."/>
            <person name="Bellgard M.I."/>
        </authorList>
    </citation>
    <scope>NUCLEOTIDE SEQUENCE</scope>
    <source>
        <tissue evidence="2">Shoot tissue taken approximately 20 cm above the soil surface</tissue>
    </source>
</reference>
<evidence type="ECO:0000313" key="2">
    <source>
        <dbReference type="EMBL" id="JAD45582.1"/>
    </source>
</evidence>
<proteinExistence type="predicted"/>
<feature type="region of interest" description="Disordered" evidence="1">
    <location>
        <begin position="20"/>
        <end position="63"/>
    </location>
</feature>
<sequence>MDWARFPLLQLRHGTGRQVYRPSVPSDLNKVAGGEVPTAAEKGHSRNRARATDLCPGPILQRG</sequence>
<dbReference type="EMBL" id="GBRH01252313">
    <property type="protein sequence ID" value="JAD45582.1"/>
    <property type="molecule type" value="Transcribed_RNA"/>
</dbReference>